<dbReference type="PANTHER" id="PTHR43513:SF3">
    <property type="entry name" value="DIHYDROOROTATE DEHYDROGENASE B (NAD(+)), ELECTRON TRANSFER SUBUNIT-RELATED"/>
    <property type="match status" value="1"/>
</dbReference>
<dbReference type="SUPFAM" id="SSF63380">
    <property type="entry name" value="Riboflavin synthase domain-like"/>
    <property type="match status" value="1"/>
</dbReference>
<name>A0A0F9TT93_9ZZZZ</name>
<comment type="caution">
    <text evidence="2">The sequence shown here is derived from an EMBL/GenBank/DDBJ whole genome shotgun (WGS) entry which is preliminary data.</text>
</comment>
<accession>A0A0F9TT93</accession>
<dbReference type="PANTHER" id="PTHR43513">
    <property type="entry name" value="DIHYDROOROTATE DEHYDROGENASE B (NAD(+)), ELECTRON TRANSFER SUBUNIT"/>
    <property type="match status" value="1"/>
</dbReference>
<sequence length="278" mass="31079">MAKILRRERLVPNIHLIEVHAPDIAQKSKPGQFVIIMPDEKGERIPLTIADWDKEKGSVTSIFMVVGTSTHKLSLFEAGSEVPVFVGPLGKPSEIKKYGTVLLAGGCFGIAAIYPVARALKEEGNKIITLLDVKANYLLYWEEKLRAVSDQFLVSARDSYYSCKDYIPKTLQNIIKKGSKIHKVISIGCTYLMYTCSEATKPHGIETSVSLNPIMVDGTGMCGACRVTVDGRTKFACVDGPDFNGHLVDWEELFSRRKSYFDDEIQSLCHWEKNNFPR</sequence>
<dbReference type="SUPFAM" id="SSF52343">
    <property type="entry name" value="Ferredoxin reductase-like, C-terminal NADP-linked domain"/>
    <property type="match status" value="1"/>
</dbReference>
<organism evidence="2">
    <name type="scientific">marine sediment metagenome</name>
    <dbReference type="NCBI Taxonomy" id="412755"/>
    <lineage>
        <taxon>unclassified sequences</taxon>
        <taxon>metagenomes</taxon>
        <taxon>ecological metagenomes</taxon>
    </lineage>
</organism>
<feature type="domain" description="FAD-binding FR-type" evidence="1">
    <location>
        <begin position="1"/>
        <end position="95"/>
    </location>
</feature>
<dbReference type="GO" id="GO:0006221">
    <property type="term" value="P:pyrimidine nucleotide biosynthetic process"/>
    <property type="evidence" value="ECO:0007669"/>
    <property type="project" value="InterPro"/>
</dbReference>
<dbReference type="CDD" id="cd06219">
    <property type="entry name" value="DHOD_e_trans_like1"/>
    <property type="match status" value="1"/>
</dbReference>
<dbReference type="Gene3D" id="2.40.30.10">
    <property type="entry name" value="Translation factors"/>
    <property type="match status" value="1"/>
</dbReference>
<dbReference type="InterPro" id="IPR019480">
    <property type="entry name" value="Dihydroorotate_DH_Fe-S-bd"/>
</dbReference>
<dbReference type="EMBL" id="LAZR01001024">
    <property type="protein sequence ID" value="KKN52321.1"/>
    <property type="molecule type" value="Genomic_DNA"/>
</dbReference>
<dbReference type="GO" id="GO:0050660">
    <property type="term" value="F:flavin adenine dinucleotide binding"/>
    <property type="evidence" value="ECO:0007669"/>
    <property type="project" value="InterPro"/>
</dbReference>
<dbReference type="InterPro" id="IPR039261">
    <property type="entry name" value="FNR_nucleotide-bd"/>
</dbReference>
<proteinExistence type="predicted"/>
<dbReference type="InterPro" id="IPR050353">
    <property type="entry name" value="PyrK_electron_transfer"/>
</dbReference>
<dbReference type="PROSITE" id="PS51384">
    <property type="entry name" value="FAD_FR"/>
    <property type="match status" value="1"/>
</dbReference>
<dbReference type="AlphaFoldDB" id="A0A0F9TT93"/>
<gene>
    <name evidence="2" type="ORF">LCGC14_0613670</name>
</gene>
<dbReference type="NCBIfam" id="NF004862">
    <property type="entry name" value="PRK06222.1"/>
    <property type="match status" value="1"/>
</dbReference>
<protein>
    <recommendedName>
        <fullName evidence="1">FAD-binding FR-type domain-containing protein</fullName>
    </recommendedName>
</protein>
<dbReference type="InterPro" id="IPR017927">
    <property type="entry name" value="FAD-bd_FR_type"/>
</dbReference>
<evidence type="ECO:0000313" key="2">
    <source>
        <dbReference type="EMBL" id="KKN52321.1"/>
    </source>
</evidence>
<dbReference type="GO" id="GO:0051537">
    <property type="term" value="F:2 iron, 2 sulfur cluster binding"/>
    <property type="evidence" value="ECO:0007669"/>
    <property type="project" value="InterPro"/>
</dbReference>
<dbReference type="Gene3D" id="3.40.50.80">
    <property type="entry name" value="Nucleotide-binding domain of ferredoxin-NADP reductase (FNR) module"/>
    <property type="match status" value="1"/>
</dbReference>
<dbReference type="GO" id="GO:0016491">
    <property type="term" value="F:oxidoreductase activity"/>
    <property type="evidence" value="ECO:0007669"/>
    <property type="project" value="InterPro"/>
</dbReference>
<reference evidence="2" key="1">
    <citation type="journal article" date="2015" name="Nature">
        <title>Complex archaea that bridge the gap between prokaryotes and eukaryotes.</title>
        <authorList>
            <person name="Spang A."/>
            <person name="Saw J.H."/>
            <person name="Jorgensen S.L."/>
            <person name="Zaremba-Niedzwiedzka K."/>
            <person name="Martijn J."/>
            <person name="Lind A.E."/>
            <person name="van Eijk R."/>
            <person name="Schleper C."/>
            <person name="Guy L."/>
            <person name="Ettema T.J."/>
        </authorList>
    </citation>
    <scope>NUCLEOTIDE SEQUENCE</scope>
</reference>
<evidence type="ECO:0000259" key="1">
    <source>
        <dbReference type="PROSITE" id="PS51384"/>
    </source>
</evidence>
<dbReference type="PIRSF" id="PIRSF006816">
    <property type="entry name" value="Cyc3_hyd_g"/>
    <property type="match status" value="1"/>
</dbReference>
<dbReference type="InterPro" id="IPR012165">
    <property type="entry name" value="Cyt_c3_hydrogenase_gsu"/>
</dbReference>
<dbReference type="Pfam" id="PF10418">
    <property type="entry name" value="DHODB_Fe-S_bind"/>
    <property type="match status" value="1"/>
</dbReference>
<dbReference type="InterPro" id="IPR017938">
    <property type="entry name" value="Riboflavin_synthase-like_b-brl"/>
</dbReference>